<comment type="caution">
    <text evidence="1">The sequence shown here is derived from an EMBL/GenBank/DDBJ whole genome shotgun (WGS) entry which is preliminary data.</text>
</comment>
<dbReference type="Proteomes" id="UP000295773">
    <property type="component" value="Unassembled WGS sequence"/>
</dbReference>
<reference evidence="1 2" key="1">
    <citation type="submission" date="2019-03" db="EMBL/GenBank/DDBJ databases">
        <title>Genomic Encyclopedia of Type Strains, Phase IV (KMG-IV): sequencing the most valuable type-strain genomes for metagenomic binning, comparative biology and taxonomic classification.</title>
        <authorList>
            <person name="Goeker M."/>
        </authorList>
    </citation>
    <scope>NUCLEOTIDE SEQUENCE [LARGE SCALE GENOMIC DNA]</scope>
    <source>
        <strain evidence="1 2">DSM 29481</strain>
    </source>
</reference>
<sequence length="126" mass="14485">MKKYMVIGGIWLAVLMTIMTCSSKTSLQYEIHFDSTTQKTYPFKEKMQDAYTELVSGVHEESYILMVLHNLDMFEVSDNVHAKWEKNHLHIIEGDGKGTTITGELVAQSVCMPKVQPRSFLQELFH</sequence>
<keyword evidence="2" id="KW-1185">Reference proteome</keyword>
<dbReference type="EMBL" id="SMBP01000004">
    <property type="protein sequence ID" value="TCU62479.1"/>
    <property type="molecule type" value="Genomic_DNA"/>
</dbReference>
<organism evidence="1 2">
    <name type="scientific">Longicatena caecimuris</name>
    <dbReference type="NCBI Taxonomy" id="1796635"/>
    <lineage>
        <taxon>Bacteria</taxon>
        <taxon>Bacillati</taxon>
        <taxon>Bacillota</taxon>
        <taxon>Erysipelotrichia</taxon>
        <taxon>Erysipelotrichales</taxon>
        <taxon>Erysipelotrichaceae</taxon>
        <taxon>Longicatena</taxon>
    </lineage>
</organism>
<name>A0A4R3TLN4_9FIRM</name>
<gene>
    <name evidence="1" type="ORF">EDD61_104118</name>
</gene>
<evidence type="ECO:0000313" key="1">
    <source>
        <dbReference type="EMBL" id="TCU62479.1"/>
    </source>
</evidence>
<proteinExistence type="predicted"/>
<evidence type="ECO:0000313" key="2">
    <source>
        <dbReference type="Proteomes" id="UP000295773"/>
    </source>
</evidence>
<dbReference type="RefSeq" id="WP_132224095.1">
    <property type="nucleotide sequence ID" value="NZ_JANKBG010000004.1"/>
</dbReference>
<protein>
    <submittedName>
        <fullName evidence="1">Uncharacterized protein</fullName>
    </submittedName>
</protein>
<accession>A0A4R3TLN4</accession>
<dbReference type="AlphaFoldDB" id="A0A4R3TLN4"/>